<evidence type="ECO:0000313" key="1">
    <source>
        <dbReference type="EMBL" id="GAA1519893.1"/>
    </source>
</evidence>
<dbReference type="NCBIfam" id="NF040565">
    <property type="entry name" value="SCO2521_fam"/>
    <property type="match status" value="1"/>
</dbReference>
<evidence type="ECO:0000313" key="2">
    <source>
        <dbReference type="Proteomes" id="UP001501470"/>
    </source>
</evidence>
<organism evidence="1 2">
    <name type="scientific">Dactylosporangium maewongense</name>
    <dbReference type="NCBI Taxonomy" id="634393"/>
    <lineage>
        <taxon>Bacteria</taxon>
        <taxon>Bacillati</taxon>
        <taxon>Actinomycetota</taxon>
        <taxon>Actinomycetes</taxon>
        <taxon>Micromonosporales</taxon>
        <taxon>Micromonosporaceae</taxon>
        <taxon>Dactylosporangium</taxon>
    </lineage>
</organism>
<name>A0ABN2AIM5_9ACTN</name>
<comment type="caution">
    <text evidence="1">The sequence shown here is derived from an EMBL/GenBank/DDBJ whole genome shotgun (WGS) entry which is preliminary data.</text>
</comment>
<dbReference type="Proteomes" id="UP001501470">
    <property type="component" value="Unassembled WGS sequence"/>
</dbReference>
<gene>
    <name evidence="1" type="ORF">GCM10009827_039230</name>
</gene>
<sequence>MLTFGEVHTGLLQNSTPLARDSTVRLLDTAPGSRVIQSERPIAYAVSPDRLIGVDCALPSSSGARVRAVGTVVSHAAVTGGHVLQGSAHTSVTPSAENRRMQWPHYLARPARLETIGKVKAGDVRDGYLRHERSADRLDMAGIAGHTMDAVQGSAQLDHRSPFRARRTHLRWVFEPTAGHEGLKVEFTVQSETLRTLTLAGSGDCSPSVVELCEDLALHDWLLTTLLSIAESALTRSTASTQRVRRLQPAVEYLVPLWMPAARLDGEVLPVWESLDRRPGFTRQWDLSVGRVRDQITLAMIELLRMTSAVTGTHT</sequence>
<keyword evidence="2" id="KW-1185">Reference proteome</keyword>
<dbReference type="EMBL" id="BAAAQD010000007">
    <property type="protein sequence ID" value="GAA1519893.1"/>
    <property type="molecule type" value="Genomic_DNA"/>
</dbReference>
<accession>A0ABN2AIM5</accession>
<reference evidence="1 2" key="1">
    <citation type="journal article" date="2019" name="Int. J. Syst. Evol. Microbiol.">
        <title>The Global Catalogue of Microorganisms (GCM) 10K type strain sequencing project: providing services to taxonomists for standard genome sequencing and annotation.</title>
        <authorList>
            <consortium name="The Broad Institute Genomics Platform"/>
            <consortium name="The Broad Institute Genome Sequencing Center for Infectious Disease"/>
            <person name="Wu L."/>
            <person name="Ma J."/>
        </authorList>
    </citation>
    <scope>NUCLEOTIDE SEQUENCE [LARGE SCALE GENOMIC DNA]</scope>
    <source>
        <strain evidence="1 2">JCM 15933</strain>
    </source>
</reference>
<dbReference type="InterPro" id="IPR049749">
    <property type="entry name" value="SCO2521-like"/>
</dbReference>
<proteinExistence type="predicted"/>
<protein>
    <submittedName>
        <fullName evidence="1">SCO2521 family protein</fullName>
    </submittedName>
</protein>